<reference evidence="9" key="1">
    <citation type="journal article" date="2017" name="Nature">
        <title>The genome of Chenopodium quinoa.</title>
        <authorList>
            <person name="Jarvis D.E."/>
            <person name="Ho Y.S."/>
            <person name="Lightfoot D.J."/>
            <person name="Schmoeckel S.M."/>
            <person name="Li B."/>
            <person name="Borm T.J.A."/>
            <person name="Ohyanagi H."/>
            <person name="Mineta K."/>
            <person name="Michell C.T."/>
            <person name="Saber N."/>
            <person name="Kharbatia N.M."/>
            <person name="Rupper R.R."/>
            <person name="Sharp A.R."/>
            <person name="Dally N."/>
            <person name="Boughton B.A."/>
            <person name="Woo Y.H."/>
            <person name="Gao G."/>
            <person name="Schijlen E.G.W.M."/>
            <person name="Guo X."/>
            <person name="Momin A.A."/>
            <person name="Negrao S."/>
            <person name="Al-Babili S."/>
            <person name="Gehring C."/>
            <person name="Roessner U."/>
            <person name="Jung C."/>
            <person name="Murphy K."/>
            <person name="Arold S.T."/>
            <person name="Gojobori T."/>
            <person name="van der Linden C.G."/>
            <person name="van Loo E.N."/>
            <person name="Jellen E.N."/>
            <person name="Maughan P.J."/>
            <person name="Tester M."/>
        </authorList>
    </citation>
    <scope>NUCLEOTIDE SEQUENCE [LARGE SCALE GENOMIC DNA]</scope>
    <source>
        <strain evidence="9">cv. PI 614886</strain>
    </source>
</reference>
<reference evidence="9" key="2">
    <citation type="submission" date="2021-03" db="UniProtKB">
        <authorList>
            <consortium name="EnsemblPlants"/>
        </authorList>
    </citation>
    <scope>IDENTIFICATION</scope>
</reference>
<dbReference type="Proteomes" id="UP000596660">
    <property type="component" value="Unplaced"/>
</dbReference>
<evidence type="ECO:0000313" key="9">
    <source>
        <dbReference type="EnsemblPlants" id="AUR62013779-RA:cds"/>
    </source>
</evidence>
<evidence type="ECO:0000256" key="3">
    <source>
        <dbReference type="ARBA" id="ARBA00022845"/>
    </source>
</evidence>
<feature type="region of interest" description="Disordered" evidence="7">
    <location>
        <begin position="1"/>
        <end position="229"/>
    </location>
</feature>
<feature type="compositionally biased region" description="Basic and acidic residues" evidence="7">
    <location>
        <begin position="386"/>
        <end position="400"/>
    </location>
</feature>
<dbReference type="Gramene" id="AUR62013779-RA">
    <property type="protein sequence ID" value="AUR62013779-RA:cds"/>
    <property type="gene ID" value="AUR62013779"/>
</dbReference>
<evidence type="ECO:0000256" key="7">
    <source>
        <dbReference type="SAM" id="MobiDB-lite"/>
    </source>
</evidence>
<comment type="similarity">
    <text evidence="1">Belongs to the eukaryotic initiation factor 4G family.</text>
</comment>
<dbReference type="InterPro" id="IPR003890">
    <property type="entry name" value="MIF4G-like_typ-3"/>
</dbReference>
<feature type="compositionally biased region" description="Low complexity" evidence="7">
    <location>
        <begin position="72"/>
        <end position="88"/>
    </location>
</feature>
<feature type="compositionally biased region" description="Basic and acidic residues" evidence="7">
    <location>
        <begin position="217"/>
        <end position="229"/>
    </location>
</feature>
<feature type="region of interest" description="Disordered" evidence="7">
    <location>
        <begin position="386"/>
        <end position="420"/>
    </location>
</feature>
<accession>A0A803LII2</accession>
<proteinExistence type="inferred from homology"/>
<feature type="compositionally biased region" description="Basic and acidic residues" evidence="7">
    <location>
        <begin position="903"/>
        <end position="916"/>
    </location>
</feature>
<dbReference type="GO" id="GO:0003729">
    <property type="term" value="F:mRNA binding"/>
    <property type="evidence" value="ECO:0007669"/>
    <property type="project" value="TreeGrafter"/>
</dbReference>
<feature type="compositionally biased region" description="Low complexity" evidence="7">
    <location>
        <begin position="134"/>
        <end position="151"/>
    </location>
</feature>
<feature type="compositionally biased region" description="Polar residues" evidence="7">
    <location>
        <begin position="801"/>
        <end position="814"/>
    </location>
</feature>
<sequence>MSQNQIRVEKKEKQYRKTGGGGRLNNTLSDQNHRNYSATGTGRGASSAPPISSNNRSFKKSNNGQGGQSRGTFVSVSTPSSGSNSTAVGVHRGENGNYVQSTLHGISSPPAADSVPKPSDTSSQNSSRPIPKAPSSQSSSMTSDSTLPSTPLKGGGKEFSLQFGSISPGVMNGMQVPARTSSAPPNMDEQERNQVRHAAAARTAPPIPVSYAPKQQVPEKHVSSEEKPIAQETNTASKVTRVEVTPVPSPIQLMQPQKPAVRPMAGISMPLPYQQHQPPAGMQFVIPNPQIQTRGTLNNSHPMPMQMPFHIGNPPQQQVFVPGLQHNLMQNQGIISQGQIIGFNPQLGPQPPHQPGSLGMPLSPPFNLHQPGNVGSTRKVVRITHPETHKELTLDNRDGGSPRSRSHHVRLSPSQPMPSYTAMRPGRYYSNSYSPGPPVFPAPNCLPLPSTQAISQGPRFNYLIPSVQSTSPVVNVKASVNSGAEKGTCSSDIEKVESQKLVRLPVQPDTVKKDMEANADESSLQLKSDSVWLKKSVAYSPTNTDVIKKETDHVDSLKIAAPDVKSNISIMHVNDVSTLKESLLSTDSGSTGDSSVDLEIEDHADSQVVYTQIQDSTTNQLTTNMIPPMKAGKDQYNKQNGHLLQVIEQQGEKEVKGLQPGRALKSTEFVKKTEHCDETKKYDQETAGFEASQKESKSGTSGTESAETSLQMFSPKSVSKLTSDNEVSPAAANFSEAKLRQEIEITEKASPISSSGKTKNKGKKKWKEMLQKADSLGTNADLYMAYKGAEEKKETVASAEDISSTLKIPSNGENSARKNKGEKGKLELEDWEDAADVSASKLDASVKGEHRGSRHDEERAFVKKYSRDFLLTLSQQCTDLPKHCQITPEIADILSCFSANASHSDRDHATSGRNIDRPSGSARNNRHVNGMMDAGRWNKPVPQFSGQDPGLDLAYGGYMMGYQSGSGLNYGVLRNPGGHGPIQHGGGILSGPMHSMSFQGAQRYNPDAERWQRATSFDRGMMLAPQNPSQVMHRADNKYEVGKVSDEEQAKQRRLKAILNKLTPQNFEKLFEQVKEVNIDNAVTLTGVISQIFYKALTEPTFCEMYANFCSHLALELPDLSVDDEKITFKRLLLNKCQEEFERGEREEEEANKDDGEGEIKQTEAEREGKRLKARRRMLGNIRLIGELYKKRMLTERIMHECIKKLLGQYQNADEENIEALCKLMSTIGEMIDHSRAKDHMDAYFDIMWQLSNNMNLSSRVRFMLKDAIDLRKNKWQQRRKVEGPKKIEEVHRDAAQERLAQAGRPSRGPSMNPSMRRGHPVEYSQRGSLLPSPVGQAYGFRSYSTQVRGYDGHDVRKDERSTFESRTLSVTLPQCSSGDEPITLGPQGGLARGMSCRGQPSTSIASSTDTTFHGDFRRVVSGLNGYSNASDRGAYSSREDHFSRQASESFGATVSYDHSGGLERNSTYTNRDVKNPDRSMEKPILTSSLVTRAVAAPAENITSEKVWPEERLRDMSMATIKEYYSANDEKEVALCIKDLNAPKFYPTVISLWVTDAFERKALERDMLAKLLISLSKPRDSMFSPQQLIEGFDSVLTKLEDTISDAPKAPEFLGQIFGKVILENVLSLNEVGKMIHQGGEEPGRLLEIGLAGDVLGSILEMIKSEKGESTLNEIRTSSGLHFEDFRPPDPLKSKKLNMFIMWDDETNDSFSVTL</sequence>
<evidence type="ECO:0000256" key="4">
    <source>
        <dbReference type="ARBA" id="ARBA00022917"/>
    </source>
</evidence>
<keyword evidence="2" id="KW-0396">Initiation factor</keyword>
<feature type="region of interest" description="Disordered" evidence="7">
    <location>
        <begin position="1299"/>
        <end position="1322"/>
    </location>
</feature>
<dbReference type="Gene3D" id="1.25.40.180">
    <property type="match status" value="2"/>
</dbReference>
<evidence type="ECO:0000256" key="5">
    <source>
        <dbReference type="ARBA" id="ARBA00067320"/>
    </source>
</evidence>
<dbReference type="FunFam" id="1.25.40.180:FF:000024">
    <property type="entry name" value="Eukaryotic translation initiation factor 4G"/>
    <property type="match status" value="1"/>
</dbReference>
<evidence type="ECO:0000259" key="8">
    <source>
        <dbReference type="PROSITE" id="PS51366"/>
    </source>
</evidence>
<dbReference type="GO" id="GO:0006417">
    <property type="term" value="P:regulation of translation"/>
    <property type="evidence" value="ECO:0007669"/>
    <property type="project" value="UniProtKB-KW"/>
</dbReference>
<dbReference type="SUPFAM" id="SSF48371">
    <property type="entry name" value="ARM repeat"/>
    <property type="match status" value="2"/>
</dbReference>
<dbReference type="InterPro" id="IPR016024">
    <property type="entry name" value="ARM-type_fold"/>
</dbReference>
<dbReference type="GO" id="GO:0003743">
    <property type="term" value="F:translation initiation factor activity"/>
    <property type="evidence" value="ECO:0007669"/>
    <property type="project" value="UniProtKB-KW"/>
</dbReference>
<feature type="region of interest" description="Disordered" evidence="7">
    <location>
        <begin position="902"/>
        <end position="925"/>
    </location>
</feature>
<feature type="compositionally biased region" description="Polar residues" evidence="7">
    <location>
        <begin position="710"/>
        <end position="721"/>
    </location>
</feature>
<feature type="region of interest" description="Disordered" evidence="7">
    <location>
        <begin position="794"/>
        <end position="823"/>
    </location>
</feature>
<feature type="region of interest" description="Disordered" evidence="7">
    <location>
        <begin position="748"/>
        <end position="768"/>
    </location>
</feature>
<feature type="compositionally biased region" description="Polar residues" evidence="7">
    <location>
        <begin position="24"/>
        <end position="40"/>
    </location>
</feature>
<name>A0A803LII2_CHEQI</name>
<feature type="compositionally biased region" description="Basic and acidic residues" evidence="7">
    <location>
        <begin position="1153"/>
        <end position="1169"/>
    </location>
</feature>
<dbReference type="SMART" id="SM00544">
    <property type="entry name" value="MA3"/>
    <property type="match status" value="1"/>
</dbReference>
<evidence type="ECO:0000313" key="10">
    <source>
        <dbReference type="Proteomes" id="UP000596660"/>
    </source>
</evidence>
<dbReference type="Pfam" id="PF02854">
    <property type="entry name" value="MIF4G"/>
    <property type="match status" value="1"/>
</dbReference>
<protein>
    <recommendedName>
        <fullName evidence="5">Eukaryotic translation initiation factor 4G</fullName>
    </recommendedName>
    <alternativeName>
        <fullName evidence="6">Protein synthesis initiation factor 4G</fullName>
    </alternativeName>
</protein>
<keyword evidence="4" id="KW-0648">Protein biosynthesis</keyword>
<dbReference type="InterPro" id="IPR003891">
    <property type="entry name" value="Initiation_fac_eIF4g_MI"/>
</dbReference>
<feature type="region of interest" description="Disordered" evidence="7">
    <location>
        <begin position="1143"/>
        <end position="1169"/>
    </location>
</feature>
<dbReference type="PANTHER" id="PTHR23253">
    <property type="entry name" value="EUKARYOTIC TRANSLATION INITIATION FACTOR 4 GAMMA"/>
    <property type="match status" value="1"/>
</dbReference>
<feature type="domain" description="MI" evidence="8">
    <location>
        <begin position="1512"/>
        <end position="1636"/>
    </location>
</feature>
<dbReference type="PANTHER" id="PTHR23253:SF9">
    <property type="entry name" value="EUKARYOTIC TRANSLATION INITIATION FACTOR 4 GAMMA 2"/>
    <property type="match status" value="1"/>
</dbReference>
<keyword evidence="10" id="KW-1185">Reference proteome</keyword>
<feature type="compositionally biased region" description="Polar residues" evidence="7">
    <location>
        <begin position="119"/>
        <end position="128"/>
    </location>
</feature>
<keyword evidence="3" id="KW-0810">Translation regulation</keyword>
<evidence type="ECO:0000256" key="1">
    <source>
        <dbReference type="ARBA" id="ARBA00005775"/>
    </source>
</evidence>
<dbReference type="GO" id="GO:0016281">
    <property type="term" value="C:eukaryotic translation initiation factor 4F complex"/>
    <property type="evidence" value="ECO:0007669"/>
    <property type="project" value="TreeGrafter"/>
</dbReference>
<evidence type="ECO:0000256" key="2">
    <source>
        <dbReference type="ARBA" id="ARBA00022540"/>
    </source>
</evidence>
<dbReference type="OMA" id="HIADIPN"/>
<dbReference type="SMART" id="SM00543">
    <property type="entry name" value="MIF4G"/>
    <property type="match status" value="1"/>
</dbReference>
<feature type="compositionally biased region" description="Low complexity" evidence="7">
    <location>
        <begin position="698"/>
        <end position="709"/>
    </location>
</feature>
<organism evidence="9 10">
    <name type="scientific">Chenopodium quinoa</name>
    <name type="common">Quinoa</name>
    <dbReference type="NCBI Taxonomy" id="63459"/>
    <lineage>
        <taxon>Eukaryota</taxon>
        <taxon>Viridiplantae</taxon>
        <taxon>Streptophyta</taxon>
        <taxon>Embryophyta</taxon>
        <taxon>Tracheophyta</taxon>
        <taxon>Spermatophyta</taxon>
        <taxon>Magnoliopsida</taxon>
        <taxon>eudicotyledons</taxon>
        <taxon>Gunneridae</taxon>
        <taxon>Pentapetalae</taxon>
        <taxon>Caryophyllales</taxon>
        <taxon>Chenopodiaceae</taxon>
        <taxon>Chenopodioideae</taxon>
        <taxon>Atripliceae</taxon>
        <taxon>Chenopodium</taxon>
    </lineage>
</organism>
<feature type="compositionally biased region" description="Low complexity" evidence="7">
    <location>
        <begin position="52"/>
        <end position="63"/>
    </location>
</feature>
<dbReference type="Pfam" id="PF02847">
    <property type="entry name" value="MA3"/>
    <property type="match status" value="1"/>
</dbReference>
<evidence type="ECO:0000256" key="6">
    <source>
        <dbReference type="ARBA" id="ARBA00075135"/>
    </source>
</evidence>
<dbReference type="EnsemblPlants" id="AUR62013779-RA">
    <property type="protein sequence ID" value="AUR62013779-RA:cds"/>
    <property type="gene ID" value="AUR62013779"/>
</dbReference>
<feature type="region of interest" description="Disordered" evidence="7">
    <location>
        <begin position="681"/>
        <end position="721"/>
    </location>
</feature>
<dbReference type="FunFam" id="1.25.40.180:FF:000034">
    <property type="entry name" value="Eukaryotic translation initiation factor 4G"/>
    <property type="match status" value="1"/>
</dbReference>
<dbReference type="PROSITE" id="PS51366">
    <property type="entry name" value="MI"/>
    <property type="match status" value="1"/>
</dbReference>